<accession>A0A5B7ETK9</accession>
<name>A0A5B7ETK9_PORTR</name>
<proteinExistence type="predicted"/>
<organism evidence="1 2">
    <name type="scientific">Portunus trituberculatus</name>
    <name type="common">Swimming crab</name>
    <name type="synonym">Neptunus trituberculatus</name>
    <dbReference type="NCBI Taxonomy" id="210409"/>
    <lineage>
        <taxon>Eukaryota</taxon>
        <taxon>Metazoa</taxon>
        <taxon>Ecdysozoa</taxon>
        <taxon>Arthropoda</taxon>
        <taxon>Crustacea</taxon>
        <taxon>Multicrustacea</taxon>
        <taxon>Malacostraca</taxon>
        <taxon>Eumalacostraca</taxon>
        <taxon>Eucarida</taxon>
        <taxon>Decapoda</taxon>
        <taxon>Pleocyemata</taxon>
        <taxon>Brachyura</taxon>
        <taxon>Eubrachyura</taxon>
        <taxon>Portunoidea</taxon>
        <taxon>Portunidae</taxon>
        <taxon>Portuninae</taxon>
        <taxon>Portunus</taxon>
    </lineage>
</organism>
<keyword evidence="2" id="KW-1185">Reference proteome</keyword>
<dbReference type="EMBL" id="VSRR010003591">
    <property type="protein sequence ID" value="MPC36725.1"/>
    <property type="molecule type" value="Genomic_DNA"/>
</dbReference>
<evidence type="ECO:0000313" key="1">
    <source>
        <dbReference type="EMBL" id="MPC36725.1"/>
    </source>
</evidence>
<reference evidence="1 2" key="1">
    <citation type="submission" date="2019-05" db="EMBL/GenBank/DDBJ databases">
        <title>Another draft genome of Portunus trituberculatus and its Hox gene families provides insights of decapod evolution.</title>
        <authorList>
            <person name="Jeong J.-H."/>
            <person name="Song I."/>
            <person name="Kim S."/>
            <person name="Choi T."/>
            <person name="Kim D."/>
            <person name="Ryu S."/>
            <person name="Kim W."/>
        </authorList>
    </citation>
    <scope>NUCLEOTIDE SEQUENCE [LARGE SCALE GENOMIC DNA]</scope>
    <source>
        <tissue evidence="1">Muscle</tissue>
    </source>
</reference>
<comment type="caution">
    <text evidence="1">The sequence shown here is derived from an EMBL/GenBank/DDBJ whole genome shotgun (WGS) entry which is preliminary data.</text>
</comment>
<evidence type="ECO:0000313" key="2">
    <source>
        <dbReference type="Proteomes" id="UP000324222"/>
    </source>
</evidence>
<protein>
    <submittedName>
        <fullName evidence="1">Uncharacterized protein</fullName>
    </submittedName>
</protein>
<sequence length="243" mass="26327">MTVLGREATSGSTHKADVTFIPVKSKQQQNKQVLILLLQYSNVQRLGLGDAMQGSQTVCLKDFRSSAPGQETAFELKYPLLVSRTLTCLWTHGALAGSEPASQGAREPVWANTRLVRPLSQCCTSGSGQSSVFPSGAGARRPPQWPQEGLMGKLRALNEGLDHPLSGHYRQAQLSGPLLFVLGQAAVPHHQRHTLVQHAVQAISHRTASIPSTLAADTDDTARLASHMDWATVLVPYHFNNKP</sequence>
<dbReference type="AlphaFoldDB" id="A0A5B7ETK9"/>
<gene>
    <name evidence="1" type="ORF">E2C01_030194</name>
</gene>
<dbReference type="Proteomes" id="UP000324222">
    <property type="component" value="Unassembled WGS sequence"/>
</dbReference>